<proteinExistence type="predicted"/>
<keyword evidence="1" id="KW-0732">Signal</keyword>
<reference evidence="2 3" key="1">
    <citation type="submission" date="2015-09" db="EMBL/GenBank/DDBJ databases">
        <authorList>
            <person name="Xu Y."/>
            <person name="Nagy A."/>
            <person name="Liu N.T."/>
            <person name="Nou X."/>
        </authorList>
    </citation>
    <scope>NUCLEOTIDE SEQUENCE [LARGE SCALE GENOMIC DNA]</scope>
    <source>
        <strain evidence="2 3">FC1138</strain>
    </source>
</reference>
<evidence type="ECO:0000256" key="1">
    <source>
        <dbReference type="SAM" id="SignalP"/>
    </source>
</evidence>
<name>A0AAC9BDN6_9RALS</name>
<dbReference type="EMBL" id="CP012605">
    <property type="protein sequence ID" value="ANH72171.1"/>
    <property type="molecule type" value="Genomic_DNA"/>
</dbReference>
<evidence type="ECO:0000313" key="3">
    <source>
        <dbReference type="Proteomes" id="UP000077927"/>
    </source>
</evidence>
<feature type="chain" id="PRO_5042083917" evidence="1">
    <location>
        <begin position="18"/>
        <end position="45"/>
    </location>
</feature>
<dbReference type="KEGG" id="rin:ACS15_0196"/>
<protein>
    <submittedName>
        <fullName evidence="2">Uncharacterized protein</fullName>
    </submittedName>
</protein>
<gene>
    <name evidence="2" type="ORF">ACS15_0196</name>
</gene>
<evidence type="ECO:0000313" key="2">
    <source>
        <dbReference type="EMBL" id="ANH72171.1"/>
    </source>
</evidence>
<organism evidence="2 3">
    <name type="scientific">Ralstonia insidiosa</name>
    <dbReference type="NCBI Taxonomy" id="190721"/>
    <lineage>
        <taxon>Bacteria</taxon>
        <taxon>Pseudomonadati</taxon>
        <taxon>Pseudomonadota</taxon>
        <taxon>Betaproteobacteria</taxon>
        <taxon>Burkholderiales</taxon>
        <taxon>Burkholderiaceae</taxon>
        <taxon>Ralstonia</taxon>
    </lineage>
</organism>
<sequence length="45" mass="5001">MLLCCCVAVLPFASRFAAYSLLRLCCVLPRTHYSVGAPMVWPLMP</sequence>
<accession>A0AAC9BDN6</accession>
<dbReference type="AlphaFoldDB" id="A0AAC9BDN6"/>
<feature type="signal peptide" evidence="1">
    <location>
        <begin position="1"/>
        <end position="17"/>
    </location>
</feature>
<dbReference type="Proteomes" id="UP000077927">
    <property type="component" value="Chromosome 1"/>
</dbReference>